<sequence length="69" mass="7102">MNGVTTAGTDVQGESSEGTISHAVAAASKRAEVLSAEEVRLGEGASMLGLVKPEEGSVESTLFAQYLFE</sequence>
<dbReference type="Proteomes" id="UP001305414">
    <property type="component" value="Unassembled WGS sequence"/>
</dbReference>
<name>A0AAN7UIR4_9PEZI</name>
<reference evidence="1 2" key="1">
    <citation type="submission" date="2023-10" db="EMBL/GenBank/DDBJ databases">
        <title>Draft genome sequence of Xylaria bambusicola isolate GMP-LS, the root and basal stem rot pathogen of sugarcane in Indonesia.</title>
        <authorList>
            <person name="Selvaraj P."/>
            <person name="Muralishankar V."/>
            <person name="Muruganantham S."/>
            <person name="Sp S."/>
            <person name="Haryani S."/>
            <person name="Lau K.J.X."/>
            <person name="Naqvi N.I."/>
        </authorList>
    </citation>
    <scope>NUCLEOTIDE SEQUENCE [LARGE SCALE GENOMIC DNA]</scope>
    <source>
        <strain evidence="1">GMP-LS</strain>
    </source>
</reference>
<evidence type="ECO:0000313" key="2">
    <source>
        <dbReference type="Proteomes" id="UP001305414"/>
    </source>
</evidence>
<keyword evidence="2" id="KW-1185">Reference proteome</keyword>
<dbReference type="EMBL" id="JAWHQM010000031">
    <property type="protein sequence ID" value="KAK5633240.1"/>
    <property type="molecule type" value="Genomic_DNA"/>
</dbReference>
<organism evidence="1 2">
    <name type="scientific">Xylaria bambusicola</name>
    <dbReference type="NCBI Taxonomy" id="326684"/>
    <lineage>
        <taxon>Eukaryota</taxon>
        <taxon>Fungi</taxon>
        <taxon>Dikarya</taxon>
        <taxon>Ascomycota</taxon>
        <taxon>Pezizomycotina</taxon>
        <taxon>Sordariomycetes</taxon>
        <taxon>Xylariomycetidae</taxon>
        <taxon>Xylariales</taxon>
        <taxon>Xylariaceae</taxon>
        <taxon>Xylaria</taxon>
    </lineage>
</organism>
<gene>
    <name evidence="1" type="ORF">RRF57_008953</name>
</gene>
<comment type="caution">
    <text evidence="1">The sequence shown here is derived from an EMBL/GenBank/DDBJ whole genome shotgun (WGS) entry which is preliminary data.</text>
</comment>
<accession>A0AAN7UIR4</accession>
<dbReference type="AlphaFoldDB" id="A0AAN7UIR4"/>
<protein>
    <submittedName>
        <fullName evidence="1">Uncharacterized protein</fullName>
    </submittedName>
</protein>
<proteinExistence type="predicted"/>
<evidence type="ECO:0000313" key="1">
    <source>
        <dbReference type="EMBL" id="KAK5633240.1"/>
    </source>
</evidence>